<dbReference type="NCBIfam" id="NF040941">
    <property type="entry name" value="GGGWT_bact"/>
    <property type="match status" value="1"/>
</dbReference>
<name>D0LX19_HALO1</name>
<feature type="domain" description="Disintegrin" evidence="2">
    <location>
        <begin position="2"/>
        <end position="97"/>
    </location>
</feature>
<sequence length="313" mass="31415">MPGSCGDGVVQADEECDEAGETASCDADCSRALCGDGVRNGAAGEFCEPADGACCGDDCTTLAEAGTVCRAASATCDVVETCDGVSAACPADASADDGATCDDCPAGPGLCDVCVAGACTDLCGNGAIDAEVGEQCDGAEDAACPGFCGAGCGCGFPPSCLAYKNADPTLPDGRYTIDPDGDGGLEPFEILCDMSTEGGGWSVIEYATDLPFQQHFSGGDVYTLSDTHEFAFGFRFPSGAESARGQASYAPLDIAVVQDGCVGNGGEGGDPALATVFEIRSTELPVVNVTSRDSGDANEHFGSPLTQNPARLR</sequence>
<gene>
    <name evidence="4" type="ordered locus">Hoch_1717</name>
</gene>
<dbReference type="GO" id="GO:0007229">
    <property type="term" value="P:integrin-mediated signaling pathway"/>
    <property type="evidence" value="ECO:0007669"/>
    <property type="project" value="UniProtKB-KW"/>
</dbReference>
<dbReference type="HOGENOM" id="CLU_887871_0_0_7"/>
<feature type="region of interest" description="Disordered" evidence="1">
    <location>
        <begin position="290"/>
        <end position="313"/>
    </location>
</feature>
<accession>D0LX19</accession>
<dbReference type="InterPro" id="IPR001762">
    <property type="entry name" value="Disintegrin_dom"/>
</dbReference>
<reference evidence="4 5" key="1">
    <citation type="journal article" date="2010" name="Stand. Genomic Sci.">
        <title>Complete genome sequence of Haliangium ochraceum type strain (SMP-2).</title>
        <authorList>
            <consortium name="US DOE Joint Genome Institute (JGI-PGF)"/>
            <person name="Ivanova N."/>
            <person name="Daum C."/>
            <person name="Lang E."/>
            <person name="Abt B."/>
            <person name="Kopitz M."/>
            <person name="Saunders E."/>
            <person name="Lapidus A."/>
            <person name="Lucas S."/>
            <person name="Glavina Del Rio T."/>
            <person name="Nolan M."/>
            <person name="Tice H."/>
            <person name="Copeland A."/>
            <person name="Cheng J.F."/>
            <person name="Chen F."/>
            <person name="Bruce D."/>
            <person name="Goodwin L."/>
            <person name="Pitluck S."/>
            <person name="Mavromatis K."/>
            <person name="Pati A."/>
            <person name="Mikhailova N."/>
            <person name="Chen A."/>
            <person name="Palaniappan K."/>
            <person name="Land M."/>
            <person name="Hauser L."/>
            <person name="Chang Y.J."/>
            <person name="Jeffries C.D."/>
            <person name="Detter J.C."/>
            <person name="Brettin T."/>
            <person name="Rohde M."/>
            <person name="Goker M."/>
            <person name="Bristow J."/>
            <person name="Markowitz V."/>
            <person name="Eisen J.A."/>
            <person name="Hugenholtz P."/>
            <person name="Kyrpides N.C."/>
            <person name="Klenk H.P."/>
        </authorList>
    </citation>
    <scope>NUCLEOTIDE SEQUENCE [LARGE SCALE GENOMIC DNA]</scope>
    <source>
        <strain evidence="5">DSM 14365 / CIP 107738 / JCM 11303 / AJ 13395 / SMP-2</strain>
    </source>
</reference>
<protein>
    <submittedName>
        <fullName evidence="4">Disintegrin</fullName>
    </submittedName>
</protein>
<evidence type="ECO:0000313" key="5">
    <source>
        <dbReference type="Proteomes" id="UP000001880"/>
    </source>
</evidence>
<feature type="domain" description="Fibrinogen C-terminal" evidence="3">
    <location>
        <begin position="151"/>
        <end position="205"/>
    </location>
</feature>
<dbReference type="KEGG" id="hoh:Hoch_1717"/>
<feature type="compositionally biased region" description="Polar residues" evidence="1">
    <location>
        <begin position="304"/>
        <end position="313"/>
    </location>
</feature>
<dbReference type="STRING" id="502025.Hoch_1717"/>
<dbReference type="PROSITE" id="PS51406">
    <property type="entry name" value="FIBRINOGEN_C_2"/>
    <property type="match status" value="1"/>
</dbReference>
<dbReference type="RefSeq" id="WP_012826874.1">
    <property type="nucleotide sequence ID" value="NC_013440.1"/>
</dbReference>
<evidence type="ECO:0000256" key="1">
    <source>
        <dbReference type="SAM" id="MobiDB-lite"/>
    </source>
</evidence>
<keyword evidence="4" id="KW-0401">Integrin</keyword>
<dbReference type="SMART" id="SM00050">
    <property type="entry name" value="DISIN"/>
    <property type="match status" value="1"/>
</dbReference>
<dbReference type="AlphaFoldDB" id="D0LX19"/>
<dbReference type="EMBL" id="CP001804">
    <property type="protein sequence ID" value="ACY14266.1"/>
    <property type="molecule type" value="Genomic_DNA"/>
</dbReference>
<proteinExistence type="predicted"/>
<evidence type="ECO:0000313" key="4">
    <source>
        <dbReference type="EMBL" id="ACY14266.1"/>
    </source>
</evidence>
<dbReference type="SUPFAM" id="SSF56496">
    <property type="entry name" value="Fibrinogen C-terminal domain-like"/>
    <property type="match status" value="1"/>
</dbReference>
<dbReference type="InterPro" id="IPR036056">
    <property type="entry name" value="Fibrinogen-like_C"/>
</dbReference>
<dbReference type="PROSITE" id="PS50214">
    <property type="entry name" value="DISINTEGRIN_2"/>
    <property type="match status" value="1"/>
</dbReference>
<dbReference type="SUPFAM" id="SSF57552">
    <property type="entry name" value="Blood coagulation inhibitor (disintegrin)"/>
    <property type="match status" value="1"/>
</dbReference>
<dbReference type="InterPro" id="IPR002181">
    <property type="entry name" value="Fibrinogen_a/b/g_C_dom"/>
</dbReference>
<organism evidence="4 5">
    <name type="scientific">Haliangium ochraceum (strain DSM 14365 / JCM 11303 / SMP-2)</name>
    <dbReference type="NCBI Taxonomy" id="502025"/>
    <lineage>
        <taxon>Bacteria</taxon>
        <taxon>Pseudomonadati</taxon>
        <taxon>Myxococcota</taxon>
        <taxon>Polyangia</taxon>
        <taxon>Haliangiales</taxon>
        <taxon>Kofleriaceae</taxon>
        <taxon>Haliangium</taxon>
    </lineage>
</organism>
<dbReference type="Gene3D" id="4.10.70.10">
    <property type="entry name" value="Disintegrin domain"/>
    <property type="match status" value="1"/>
</dbReference>
<dbReference type="Gene3D" id="2.60.120.1000">
    <property type="match status" value="1"/>
</dbReference>
<keyword evidence="5" id="KW-1185">Reference proteome</keyword>
<dbReference type="Proteomes" id="UP000001880">
    <property type="component" value="Chromosome"/>
</dbReference>
<dbReference type="InterPro" id="IPR036436">
    <property type="entry name" value="Disintegrin_dom_sf"/>
</dbReference>
<evidence type="ECO:0000259" key="3">
    <source>
        <dbReference type="PROSITE" id="PS51406"/>
    </source>
</evidence>
<evidence type="ECO:0000259" key="2">
    <source>
        <dbReference type="PROSITE" id="PS50214"/>
    </source>
</evidence>